<dbReference type="SUPFAM" id="SSF52172">
    <property type="entry name" value="CheY-like"/>
    <property type="match status" value="1"/>
</dbReference>
<feature type="domain" description="Histidine kinase" evidence="16">
    <location>
        <begin position="1041"/>
        <end position="1266"/>
    </location>
</feature>
<dbReference type="SMART" id="SM00387">
    <property type="entry name" value="HATPase_c"/>
    <property type="match status" value="1"/>
</dbReference>
<evidence type="ECO:0000256" key="1">
    <source>
        <dbReference type="ARBA" id="ARBA00000085"/>
    </source>
</evidence>
<dbReference type="PROSITE" id="PS50110">
    <property type="entry name" value="RESPONSE_REGULATORY"/>
    <property type="match status" value="1"/>
</dbReference>
<evidence type="ECO:0000256" key="4">
    <source>
        <dbReference type="ARBA" id="ARBA00022553"/>
    </source>
</evidence>
<feature type="domain" description="PAC" evidence="19">
    <location>
        <begin position="594"/>
        <end position="646"/>
    </location>
</feature>
<evidence type="ECO:0000259" key="19">
    <source>
        <dbReference type="PROSITE" id="PS50113"/>
    </source>
</evidence>
<dbReference type="InterPro" id="IPR001789">
    <property type="entry name" value="Sig_transdc_resp-reg_receiver"/>
</dbReference>
<keyword evidence="11" id="KW-0902">Two-component regulatory system</keyword>
<evidence type="ECO:0000256" key="12">
    <source>
        <dbReference type="ARBA" id="ARBA00023136"/>
    </source>
</evidence>
<dbReference type="PANTHER" id="PTHR43047">
    <property type="entry name" value="TWO-COMPONENT HISTIDINE PROTEIN KINASE"/>
    <property type="match status" value="1"/>
</dbReference>
<dbReference type="CDD" id="cd00082">
    <property type="entry name" value="HisKA"/>
    <property type="match status" value="1"/>
</dbReference>
<dbReference type="SMART" id="SM00091">
    <property type="entry name" value="PAS"/>
    <property type="match status" value="4"/>
</dbReference>
<feature type="domain" description="PAS" evidence="18">
    <location>
        <begin position="770"/>
        <end position="810"/>
    </location>
</feature>
<keyword evidence="6 15" id="KW-0812">Transmembrane</keyword>
<dbReference type="InterPro" id="IPR004358">
    <property type="entry name" value="Sig_transdc_His_kin-like_C"/>
</dbReference>
<dbReference type="PROSITE" id="PS50113">
    <property type="entry name" value="PAC"/>
    <property type="match status" value="5"/>
</dbReference>
<dbReference type="SMART" id="SM00448">
    <property type="entry name" value="REC"/>
    <property type="match status" value="1"/>
</dbReference>
<evidence type="ECO:0000256" key="7">
    <source>
        <dbReference type="ARBA" id="ARBA00022741"/>
    </source>
</evidence>
<keyword evidence="5" id="KW-0808">Transferase</keyword>
<keyword evidence="4 14" id="KW-0597">Phosphoprotein</keyword>
<dbReference type="Pfam" id="PF02518">
    <property type="entry name" value="HATPase_c"/>
    <property type="match status" value="1"/>
</dbReference>
<evidence type="ECO:0000256" key="8">
    <source>
        <dbReference type="ARBA" id="ARBA00022777"/>
    </source>
</evidence>
<evidence type="ECO:0000256" key="9">
    <source>
        <dbReference type="ARBA" id="ARBA00022840"/>
    </source>
</evidence>
<comment type="catalytic activity">
    <reaction evidence="1">
        <text>ATP + protein L-histidine = ADP + protein N-phospho-L-histidine.</text>
        <dbReference type="EC" id="2.7.13.3"/>
    </reaction>
</comment>
<dbReference type="KEGG" id="gim:F1728_04915"/>
<dbReference type="InterPro" id="IPR000014">
    <property type="entry name" value="PAS"/>
</dbReference>
<dbReference type="NCBIfam" id="TIGR00229">
    <property type="entry name" value="sensory_box"/>
    <property type="match status" value="4"/>
</dbReference>
<evidence type="ECO:0000313" key="21">
    <source>
        <dbReference type="Proteomes" id="UP000427281"/>
    </source>
</evidence>
<dbReference type="InterPro" id="IPR036097">
    <property type="entry name" value="HisK_dim/P_sf"/>
</dbReference>
<dbReference type="RefSeq" id="WP_155363165.1">
    <property type="nucleotide sequence ID" value="NZ_CP043930.1"/>
</dbReference>
<feature type="domain" description="PAC" evidence="19">
    <location>
        <begin position="850"/>
        <end position="902"/>
    </location>
</feature>
<dbReference type="GO" id="GO:0000155">
    <property type="term" value="F:phosphorelay sensor kinase activity"/>
    <property type="evidence" value="ECO:0007669"/>
    <property type="project" value="InterPro"/>
</dbReference>
<feature type="domain" description="PAS" evidence="18">
    <location>
        <begin position="924"/>
        <end position="951"/>
    </location>
</feature>
<organism evidence="20 21">
    <name type="scientific">Gimesia benthica</name>
    <dbReference type="NCBI Taxonomy" id="2608982"/>
    <lineage>
        <taxon>Bacteria</taxon>
        <taxon>Pseudomonadati</taxon>
        <taxon>Planctomycetota</taxon>
        <taxon>Planctomycetia</taxon>
        <taxon>Planctomycetales</taxon>
        <taxon>Planctomycetaceae</taxon>
        <taxon>Gimesia</taxon>
    </lineage>
</organism>
<dbReference type="InterPro" id="IPR003661">
    <property type="entry name" value="HisK_dim/P_dom"/>
</dbReference>
<keyword evidence="10 15" id="KW-1133">Transmembrane helix</keyword>
<evidence type="ECO:0000259" key="16">
    <source>
        <dbReference type="PROSITE" id="PS50109"/>
    </source>
</evidence>
<feature type="transmembrane region" description="Helical" evidence="15">
    <location>
        <begin position="25"/>
        <end position="44"/>
    </location>
</feature>
<dbReference type="Gene3D" id="2.10.70.100">
    <property type="match status" value="1"/>
</dbReference>
<dbReference type="InterPro" id="IPR001610">
    <property type="entry name" value="PAC"/>
</dbReference>
<feature type="transmembrane region" description="Helical" evidence="15">
    <location>
        <begin position="193"/>
        <end position="215"/>
    </location>
</feature>
<dbReference type="CDD" id="cd00130">
    <property type="entry name" value="PAS"/>
    <property type="match status" value="5"/>
</dbReference>
<evidence type="ECO:0000259" key="17">
    <source>
        <dbReference type="PROSITE" id="PS50110"/>
    </source>
</evidence>
<name>A0A6I6A6N2_9PLAN</name>
<dbReference type="Pfam" id="PF00072">
    <property type="entry name" value="Response_reg"/>
    <property type="match status" value="1"/>
</dbReference>
<proteinExistence type="predicted"/>
<dbReference type="GO" id="GO:0005886">
    <property type="term" value="C:plasma membrane"/>
    <property type="evidence" value="ECO:0007669"/>
    <property type="project" value="TreeGrafter"/>
</dbReference>
<dbReference type="InterPro" id="IPR036890">
    <property type="entry name" value="HATPase_C_sf"/>
</dbReference>
<dbReference type="InterPro" id="IPR011006">
    <property type="entry name" value="CheY-like_superfamily"/>
</dbReference>
<comment type="subcellular location">
    <subcellularLocation>
        <location evidence="2">Membrane</location>
        <topology evidence="2">Multi-pass membrane protein</topology>
    </subcellularLocation>
</comment>
<protein>
    <recommendedName>
        <fullName evidence="3">histidine kinase</fullName>
        <ecNumber evidence="3">2.7.13.3</ecNumber>
    </recommendedName>
</protein>
<dbReference type="EMBL" id="CP043930">
    <property type="protein sequence ID" value="QGQ22074.1"/>
    <property type="molecule type" value="Genomic_DNA"/>
</dbReference>
<dbReference type="Gene3D" id="3.30.565.10">
    <property type="entry name" value="Histidine kinase-like ATPase, C-terminal domain"/>
    <property type="match status" value="1"/>
</dbReference>
<dbReference type="Pfam" id="PF00512">
    <property type="entry name" value="HisKA"/>
    <property type="match status" value="1"/>
</dbReference>
<evidence type="ECO:0000256" key="10">
    <source>
        <dbReference type="ARBA" id="ARBA00022989"/>
    </source>
</evidence>
<dbReference type="Pfam" id="PF13188">
    <property type="entry name" value="PAS_8"/>
    <property type="match status" value="1"/>
</dbReference>
<dbReference type="CDD" id="cd17546">
    <property type="entry name" value="REC_hyHK_CKI1_RcsC-like"/>
    <property type="match status" value="1"/>
</dbReference>
<sequence length="1433" mass="161441">MPDNEFTAKLIGTVRTAATPLKSSYVQSFVISIFLFGTLFYFNWSVHSKDMQRTTFLGRQINIAGRQRMLSQRLPKNLLLLTQGQNETEIYPALDADQRLLARMHQELLAATKEFEKTASEQQLSQLLDKITPLVTGISHDVLLVLSGERTASEVLPAVLANENQLIPLIDQYNQQLANQKSILQSEQYRNQFLLESIITGIISLAIFAGLSYTLSRFSRQKSIFQAEKQSLTDQADQISKQKKMLATAISASRNETWYWHETSGDFWCSDAFWKIFGYQQETDYPESDLASFLSHIDPQASGFLEPLIYQTDDADSSFDFEIEASNRRGEQRWVRIRGERNCNINESGFTLIGTVEDIHEYMLAKLELVRNENLLTSVGTMAKVGGWSYELASKYLYWSEQTFLIHEVEADYKPTLERAFTFYAPEAQPVIQTAFENAIETGEGWDLELPLITARGRKIWVRARGEIQYENNKPVRMMGALQDITEEKTYQDENLRLQHREHESRARFEGVINAATEFSIIAADPNGIITLFSPGAERILGYSAEEMVGLRTPECFHLKEEVEKRGQELTAALGSPVENFDVFITPAKLGTYDKREWTYVCKDGSHRIVDLTVTAIRDQQDHILGYLGIAFDVTERKNIESQLERLATAVSKSTNGMVITDAEGKTEWVNDGFSRISGYQIEDLRGKKPGSVLQGEKSDPATIDYMRNKIQAGESFEAELINYHKSGTEYWISIKADPIFDQEGEFTGFIAIENDITNQKHAELELIESRERVHQLLNALPTAAYTCDQEGLITYYNQAAIDLWGQEPELLSPVNKFCGSFRLFDKEGNQVDHAECWVAIAIQESKVIYGEEVVIECPDGTRKSVLAHVNPILDSSSKITGAINVLVDISDRILLERSLRETTARLEICQRVLDQHAIVAETDLNGTIRDVNDMFCKVSGFDREETIGQTHKIVNSGYHSKEFWKNVFKIIAESGLWKGTICNKNKNGDYYWVDTTIAAMLDGEGNNTGYLAIRNDITELIEAQEAALDASRSKSEFLANMSHEIRTPLTAILGYADLLHDDPEIAEVPEKRSEAISTIQDAGKHLLTIINDILDLSKIEAGKLELEETVTQVFQILDHIESLLRPPASEKGVKLLTQIETPIPDLILSDPTRLRQILMNLVGNAVKFTEKGRIRILVRKSDLGGKEFLQFEIEDSGPGMSQQQAEKMFKAFSQADTSVTRQHGGTGLGLVISRKLARMMDGEVSLAWTQKGKGTCFQFVLPIKTLSQTRYRVSRLEKDADHIKKVGKSNTSEDQLLAGTRILLAEDGPDNQKLISYILIKAGALVEIAENGAIAYQKYQEAEAKSEPFDILLTDMQMPEMDGYSLTRKLRGENAILPIIALTAHAMAEDRQKCLDVGCDDYLSKPVNRKILIQTVVQWKTNSSEKSKDPVR</sequence>
<dbReference type="Gene3D" id="3.30.450.20">
    <property type="entry name" value="PAS domain"/>
    <property type="match status" value="6"/>
</dbReference>
<dbReference type="CDD" id="cd16922">
    <property type="entry name" value="HATPase_EvgS-ArcB-TorS-like"/>
    <property type="match status" value="1"/>
</dbReference>
<accession>A0A6I6A6N2</accession>
<evidence type="ECO:0000256" key="6">
    <source>
        <dbReference type="ARBA" id="ARBA00022692"/>
    </source>
</evidence>
<dbReference type="Pfam" id="PF08447">
    <property type="entry name" value="PAS_3"/>
    <property type="match status" value="1"/>
</dbReference>
<dbReference type="SMART" id="SM00086">
    <property type="entry name" value="PAC"/>
    <property type="match status" value="6"/>
</dbReference>
<keyword evidence="12 15" id="KW-0472">Membrane</keyword>
<dbReference type="InterPro" id="IPR035965">
    <property type="entry name" value="PAS-like_dom_sf"/>
</dbReference>
<dbReference type="Gene3D" id="3.40.50.2300">
    <property type="match status" value="1"/>
</dbReference>
<dbReference type="SUPFAM" id="SSF47384">
    <property type="entry name" value="Homodimeric domain of signal transducing histidine kinase"/>
    <property type="match status" value="1"/>
</dbReference>
<evidence type="ECO:0000256" key="15">
    <source>
        <dbReference type="SAM" id="Phobius"/>
    </source>
</evidence>
<dbReference type="Gene3D" id="1.10.287.130">
    <property type="match status" value="1"/>
</dbReference>
<evidence type="ECO:0000256" key="2">
    <source>
        <dbReference type="ARBA" id="ARBA00004141"/>
    </source>
</evidence>
<feature type="domain" description="PAS" evidence="18">
    <location>
        <begin position="643"/>
        <end position="688"/>
    </location>
</feature>
<dbReference type="Proteomes" id="UP000427281">
    <property type="component" value="Chromosome"/>
</dbReference>
<evidence type="ECO:0000256" key="11">
    <source>
        <dbReference type="ARBA" id="ARBA00023012"/>
    </source>
</evidence>
<dbReference type="GO" id="GO:0009927">
    <property type="term" value="F:histidine phosphotransfer kinase activity"/>
    <property type="evidence" value="ECO:0007669"/>
    <property type="project" value="TreeGrafter"/>
</dbReference>
<dbReference type="InterPro" id="IPR005467">
    <property type="entry name" value="His_kinase_dom"/>
</dbReference>
<feature type="domain" description="Response regulatory" evidence="17">
    <location>
        <begin position="1302"/>
        <end position="1421"/>
    </location>
</feature>
<dbReference type="InterPro" id="IPR029095">
    <property type="entry name" value="NarX-like_N"/>
</dbReference>
<keyword evidence="8" id="KW-0418">Kinase</keyword>
<feature type="modified residue" description="4-aspartylphosphate" evidence="14">
    <location>
        <position position="1356"/>
    </location>
</feature>
<evidence type="ECO:0000256" key="13">
    <source>
        <dbReference type="ARBA" id="ARBA00023306"/>
    </source>
</evidence>
<dbReference type="PROSITE" id="PS50112">
    <property type="entry name" value="PAS"/>
    <property type="match status" value="4"/>
</dbReference>
<dbReference type="SMART" id="SM00388">
    <property type="entry name" value="HisKA"/>
    <property type="match status" value="1"/>
</dbReference>
<keyword evidence="21" id="KW-1185">Reference proteome</keyword>
<dbReference type="PROSITE" id="PS50109">
    <property type="entry name" value="HIS_KIN"/>
    <property type="match status" value="1"/>
</dbReference>
<gene>
    <name evidence="20" type="ORF">F1728_04915</name>
</gene>
<dbReference type="PANTHER" id="PTHR43047:SF72">
    <property type="entry name" value="OSMOSENSING HISTIDINE PROTEIN KINASE SLN1"/>
    <property type="match status" value="1"/>
</dbReference>
<dbReference type="SUPFAM" id="SSF55785">
    <property type="entry name" value="PYP-like sensor domain (PAS domain)"/>
    <property type="match status" value="6"/>
</dbReference>
<keyword evidence="7" id="KW-0547">Nucleotide-binding</keyword>
<dbReference type="EC" id="2.7.13.3" evidence="3"/>
<dbReference type="InterPro" id="IPR003594">
    <property type="entry name" value="HATPase_dom"/>
</dbReference>
<dbReference type="PRINTS" id="PR00344">
    <property type="entry name" value="BCTRLSENSOR"/>
</dbReference>
<evidence type="ECO:0000256" key="3">
    <source>
        <dbReference type="ARBA" id="ARBA00012438"/>
    </source>
</evidence>
<evidence type="ECO:0000256" key="5">
    <source>
        <dbReference type="ARBA" id="ARBA00022679"/>
    </source>
</evidence>
<feature type="domain" description="PAC" evidence="19">
    <location>
        <begin position="715"/>
        <end position="769"/>
    </location>
</feature>
<dbReference type="InterPro" id="IPR000700">
    <property type="entry name" value="PAS-assoc_C"/>
</dbReference>
<dbReference type="FunFam" id="3.30.565.10:FF:000010">
    <property type="entry name" value="Sensor histidine kinase RcsC"/>
    <property type="match status" value="1"/>
</dbReference>
<dbReference type="SUPFAM" id="SSF55874">
    <property type="entry name" value="ATPase domain of HSP90 chaperone/DNA topoisomerase II/histidine kinase"/>
    <property type="match status" value="1"/>
</dbReference>
<keyword evidence="9" id="KW-0067">ATP-binding</keyword>
<feature type="domain" description="PAS" evidence="18">
    <location>
        <begin position="505"/>
        <end position="550"/>
    </location>
</feature>
<keyword evidence="13" id="KW-0131">Cell cycle</keyword>
<evidence type="ECO:0000313" key="20">
    <source>
        <dbReference type="EMBL" id="QGQ22074.1"/>
    </source>
</evidence>
<reference evidence="20 21" key="1">
    <citation type="submission" date="2019-09" db="EMBL/GenBank/DDBJ databases">
        <title>Gimesia benthica sp. nov., a novel bacterium isolated from deep-sea water of the Northwest Indian Ocean.</title>
        <authorList>
            <person name="Dai X."/>
        </authorList>
    </citation>
    <scope>NUCLEOTIDE SEQUENCE [LARGE SCALE GENOMIC DNA]</scope>
    <source>
        <strain evidence="20 21">E7</strain>
    </source>
</reference>
<dbReference type="Pfam" id="PF13426">
    <property type="entry name" value="PAS_9"/>
    <property type="match status" value="4"/>
</dbReference>
<feature type="domain" description="PAC" evidence="19">
    <location>
        <begin position="446"/>
        <end position="497"/>
    </location>
</feature>
<feature type="domain" description="PAC" evidence="19">
    <location>
        <begin position="976"/>
        <end position="1030"/>
    </location>
</feature>
<dbReference type="GO" id="GO:0005524">
    <property type="term" value="F:ATP binding"/>
    <property type="evidence" value="ECO:0007669"/>
    <property type="project" value="UniProtKB-KW"/>
</dbReference>
<dbReference type="InterPro" id="IPR013655">
    <property type="entry name" value="PAS_fold_3"/>
</dbReference>
<evidence type="ECO:0000256" key="14">
    <source>
        <dbReference type="PROSITE-ProRule" id="PRU00169"/>
    </source>
</evidence>
<dbReference type="FunFam" id="1.10.287.130:FF:000038">
    <property type="entry name" value="Sensory transduction histidine kinase"/>
    <property type="match status" value="1"/>
</dbReference>
<dbReference type="Pfam" id="PF13675">
    <property type="entry name" value="PilJ"/>
    <property type="match status" value="1"/>
</dbReference>
<evidence type="ECO:0000259" key="18">
    <source>
        <dbReference type="PROSITE" id="PS50112"/>
    </source>
</evidence>